<evidence type="ECO:0000313" key="2">
    <source>
        <dbReference type="EMBL" id="KHA73956.1"/>
    </source>
</evidence>
<name>A0A0A6FMN9_9PSED</name>
<dbReference type="AlphaFoldDB" id="A0A0A6FMN9"/>
<organism evidence="2 3">
    <name type="scientific">Pseudomonas chlororaphis</name>
    <dbReference type="NCBI Taxonomy" id="587753"/>
    <lineage>
        <taxon>Bacteria</taxon>
        <taxon>Pseudomonadati</taxon>
        <taxon>Pseudomonadota</taxon>
        <taxon>Gammaproteobacteria</taxon>
        <taxon>Pseudomonadales</taxon>
        <taxon>Pseudomonadaceae</taxon>
        <taxon>Pseudomonas</taxon>
    </lineage>
</organism>
<evidence type="ECO:0000256" key="1">
    <source>
        <dbReference type="SAM" id="Phobius"/>
    </source>
</evidence>
<reference evidence="2 3" key="1">
    <citation type="submission" date="2014-10" db="EMBL/GenBank/DDBJ databases">
        <title>Draft genome sequence of Pseudomonas chlororaphis EA105.</title>
        <authorList>
            <person name="McCully L.M."/>
            <person name="Bitzer A.S."/>
            <person name="Spence C."/>
            <person name="Bais H."/>
            <person name="Silby M.W."/>
        </authorList>
    </citation>
    <scope>NUCLEOTIDE SEQUENCE [LARGE SCALE GENOMIC DNA]</scope>
    <source>
        <strain evidence="2 3">EA105</strain>
    </source>
</reference>
<evidence type="ECO:0000313" key="3">
    <source>
        <dbReference type="Proteomes" id="UP000030564"/>
    </source>
</evidence>
<dbReference type="EMBL" id="JSFK01000003">
    <property type="protein sequence ID" value="KHA73956.1"/>
    <property type="molecule type" value="Genomic_DNA"/>
</dbReference>
<dbReference type="OrthoDB" id="7001685at2"/>
<dbReference type="Proteomes" id="UP000030564">
    <property type="component" value="Unassembled WGS sequence"/>
</dbReference>
<comment type="caution">
    <text evidence="2">The sequence shown here is derived from an EMBL/GenBank/DDBJ whole genome shotgun (WGS) entry which is preliminary data.</text>
</comment>
<feature type="transmembrane region" description="Helical" evidence="1">
    <location>
        <begin position="105"/>
        <end position="123"/>
    </location>
</feature>
<protein>
    <submittedName>
        <fullName evidence="2">Uncharacterized protein</fullName>
    </submittedName>
</protein>
<sequence>MSHTQEAAVPTDSTPYKDASMSCGHCNYTLKPTYHQAFELVRLQPINCYQCSSDLLLDEADRQVLDKKLHTATRIGKLALLILGPYFLISLLATLYFMFFAKPPFPGFSGVLFGGGLLIGFLLKSAATDNEERDFVLFKQGERPPAQTQAA</sequence>
<dbReference type="PATRIC" id="fig|587753.9.peg.3643"/>
<keyword evidence="1" id="KW-1133">Transmembrane helix</keyword>
<accession>A0A0A6FMN9</accession>
<keyword evidence="1" id="KW-0812">Transmembrane</keyword>
<keyword evidence="1" id="KW-0472">Membrane</keyword>
<proteinExistence type="predicted"/>
<feature type="transmembrane region" description="Helical" evidence="1">
    <location>
        <begin position="78"/>
        <end position="99"/>
    </location>
</feature>
<gene>
    <name evidence="2" type="ORF">NZ35_07580</name>
</gene>